<feature type="domain" description="PEP-utilising enzyme mobile" evidence="1">
    <location>
        <begin position="960"/>
        <end position="1028"/>
    </location>
</feature>
<gene>
    <name evidence="3" type="ORF">LQ318_11755</name>
</gene>
<protein>
    <submittedName>
        <fullName evidence="3">Uncharacterized protein</fullName>
    </submittedName>
</protein>
<dbReference type="NCBIfam" id="NF004508">
    <property type="entry name" value="PRK05849.1"/>
    <property type="match status" value="1"/>
</dbReference>
<name>A0ABT3Q0E9_9BACT</name>
<feature type="domain" description="Pyruvate phosphate dikinase AMP/ATP-binding" evidence="2">
    <location>
        <begin position="396"/>
        <end position="465"/>
    </location>
</feature>
<proteinExistence type="predicted"/>
<comment type="caution">
    <text evidence="3">The sequence shown here is derived from an EMBL/GenBank/DDBJ whole genome shotgun (WGS) entry which is preliminary data.</text>
</comment>
<dbReference type="InterPro" id="IPR008279">
    <property type="entry name" value="PEP-util_enz_mobile_dom"/>
</dbReference>
<dbReference type="EMBL" id="JAJNDC010000003">
    <property type="protein sequence ID" value="MCW9713575.1"/>
    <property type="molecule type" value="Genomic_DNA"/>
</dbReference>
<dbReference type="PANTHER" id="PTHR43615:SF1">
    <property type="entry name" value="PPDK_N DOMAIN-CONTAINING PROTEIN"/>
    <property type="match status" value="1"/>
</dbReference>
<dbReference type="SUPFAM" id="SSF56059">
    <property type="entry name" value="Glutathione synthetase ATP-binding domain-like"/>
    <property type="match status" value="1"/>
</dbReference>
<dbReference type="Gene3D" id="3.30.1490.20">
    <property type="entry name" value="ATP-grasp fold, A domain"/>
    <property type="match status" value="1"/>
</dbReference>
<reference evidence="3 4" key="1">
    <citation type="submission" date="2021-11" db="EMBL/GenBank/DDBJ databases">
        <title>Aliifidinibius sp. nov., a new bacterium isolated from saline soil.</title>
        <authorList>
            <person name="Galisteo C."/>
            <person name="De La Haba R."/>
            <person name="Sanchez-Porro C."/>
            <person name="Ventosa A."/>
        </authorList>
    </citation>
    <scope>NUCLEOTIDE SEQUENCE [LARGE SCALE GENOMIC DNA]</scope>
    <source>
        <strain evidence="3 4">KACC 190600</strain>
    </source>
</reference>
<dbReference type="InterPro" id="IPR036637">
    <property type="entry name" value="Phosphohistidine_dom_sf"/>
</dbReference>
<dbReference type="InterPro" id="IPR029044">
    <property type="entry name" value="Nucleotide-diphossugar_trans"/>
</dbReference>
<dbReference type="Pfam" id="PF00391">
    <property type="entry name" value="PEP-utilizers"/>
    <property type="match status" value="1"/>
</dbReference>
<dbReference type="Proteomes" id="UP001207337">
    <property type="component" value="Unassembled WGS sequence"/>
</dbReference>
<evidence type="ECO:0000259" key="2">
    <source>
        <dbReference type="Pfam" id="PF01326"/>
    </source>
</evidence>
<dbReference type="Gene3D" id="3.30.470.20">
    <property type="entry name" value="ATP-grasp fold, B domain"/>
    <property type="match status" value="1"/>
</dbReference>
<accession>A0ABT3Q0E9</accession>
<keyword evidence="4" id="KW-1185">Reference proteome</keyword>
<dbReference type="Pfam" id="PF01326">
    <property type="entry name" value="PPDK_N"/>
    <property type="match status" value="1"/>
</dbReference>
<dbReference type="Gene3D" id="3.50.30.10">
    <property type="entry name" value="Phosphohistidine domain"/>
    <property type="match status" value="1"/>
</dbReference>
<evidence type="ECO:0000259" key="1">
    <source>
        <dbReference type="Pfam" id="PF00391"/>
    </source>
</evidence>
<dbReference type="SUPFAM" id="SSF52009">
    <property type="entry name" value="Phosphohistidine domain"/>
    <property type="match status" value="1"/>
</dbReference>
<evidence type="ECO:0000313" key="3">
    <source>
        <dbReference type="EMBL" id="MCW9713575.1"/>
    </source>
</evidence>
<dbReference type="InterPro" id="IPR002192">
    <property type="entry name" value="PPDK_AMP/ATP-bd"/>
</dbReference>
<evidence type="ECO:0000313" key="4">
    <source>
        <dbReference type="Proteomes" id="UP001207337"/>
    </source>
</evidence>
<dbReference type="PANTHER" id="PTHR43615">
    <property type="entry name" value="PHOSPHOENOLPYRUVATE SYNTHASE-RELATED"/>
    <property type="match status" value="1"/>
</dbReference>
<dbReference type="InterPro" id="IPR051549">
    <property type="entry name" value="PEP_Utilizing_Enz"/>
</dbReference>
<dbReference type="SUPFAM" id="SSF53448">
    <property type="entry name" value="Nucleotide-diphospho-sugar transferases"/>
    <property type="match status" value="1"/>
</dbReference>
<dbReference type="Gene3D" id="3.90.550.10">
    <property type="entry name" value="Spore Coat Polysaccharide Biosynthesis Protein SpsA, Chain A"/>
    <property type="match status" value="1"/>
</dbReference>
<organism evidence="3 4">
    <name type="scientific">Fodinibius salicampi</name>
    <dbReference type="NCBI Taxonomy" id="1920655"/>
    <lineage>
        <taxon>Bacteria</taxon>
        <taxon>Pseudomonadati</taxon>
        <taxon>Balneolota</taxon>
        <taxon>Balneolia</taxon>
        <taxon>Balneolales</taxon>
        <taxon>Balneolaceae</taxon>
        <taxon>Fodinibius</taxon>
    </lineage>
</organism>
<sequence length="1036" mass="118045">MQVFIFGAAHTKSTLAGPDDQLVLEKLIKGQRVLDWTINGLRQAGIEGDCVSFIGGYKIEEVIEEYPDLHYTVNPQWATTHVIGSLRYALESWKGGDVLLTYADTIFRPRVFNDLLQYNSPVTIGIDTEWRKRIQHGYLQEQAEKVQLKDHQLKNIGRQEIGPLQADAQFSGLVMLKKHIVHKLYMQLVENDRGLLSDNDSLSDLLQFIYHQWDIPITTHDHRGLWAELDSEEDLAQFVFGTKAETLERIQPFVSKSQVCDQIHFPLEQWEKESDSLLNEIQRQFADEKLIIRSSSLEEDSWEASQAGAFLSVAGIQGADTHALEEGINDVITGFQQNGSAQYNSDNQVLVQPFITDVAMSGVAFSRHLENATPYYVINYDDESSRTDTVTSGSSANTKSISLYKNGDYELKDERIVKVVDAIEELERITGYRSLDIEFVLTHNDELYIVQVRPITIHDKQSNDTHFTEMLEGAKQKVSSRLRNYPHLLGETTILADMPDWNPAEMIGVRPKPLALSLYQYLITDTTWRNARAQMGYRNPVPAKLMYCIGGHPYIDVRNSFNNLIPDGLRDDIAEKIVNHYLQRLNQYPELHDKIEFEIAITCYSPDIEHHLDRLREDGFNDSEIDELKDHLRVLTEDAVTGKHGLSVQELVSETEDLDPFREHLLEDDFVHHEIPGLIHTLLDDCKEHGTRPFSILARYGFIASSMMRGFVQREVITDQERLKFLNSIETVAGRFVEAMGKVQNGTITREDFLDEYGHLRPGTYDITSYSYDENPEQYFPAVKRSSPSAKSKARASGGSGFTFNRETIEAIDNEIKNMGMGFSAHKLLKYVGEATAAREYAKFQFTKNVSAVLKLLAKWGGELGFDRSELSYLFIEDLLRLNTLSVERRPKLYTKQKIQEGKHWYKEVNKIETPHIIISTSDLEVIEHRRSQPNYVTEKVITAPICKLSEIKDKKDLKDKIVMTEGADPGYDWIFLHSIKGLITKYGGAASHMTIRCAEFGLPAAIGCGEQLFEQLERARNVELNCTNKQIKVLG</sequence>
<dbReference type="RefSeq" id="WP_265790380.1">
    <property type="nucleotide sequence ID" value="NZ_BAABRS010000003.1"/>
</dbReference>
<dbReference type="InterPro" id="IPR013815">
    <property type="entry name" value="ATP_grasp_subdomain_1"/>
</dbReference>